<dbReference type="GO" id="GO:0016491">
    <property type="term" value="F:oxidoreductase activity"/>
    <property type="evidence" value="ECO:0007669"/>
    <property type="project" value="InterPro"/>
</dbReference>
<evidence type="ECO:0000256" key="1">
    <source>
        <dbReference type="SAM" id="SignalP"/>
    </source>
</evidence>
<sequence length="174" mass="19079">MRNGILPALRVSAAVALLLATYAATPVESGLARPLFGLRKAPELAQVRSLTGKPIKLSDYRGKVVLVNFWATWCPPCRDEIPAFSAFRKHLSTASFEIIGISVDEGDPEVVMKFMKEAGIEYPIAIDDGRLRARYGGIRGIPTSFLLDKEGGIVRIFRGPVSEETLHETIMPLI</sequence>
<dbReference type="InterPro" id="IPR050553">
    <property type="entry name" value="Thioredoxin_ResA/DsbE_sf"/>
</dbReference>
<gene>
    <name evidence="3" type="ORF">FJZ00_13195</name>
</gene>
<dbReference type="Proteomes" id="UP000703893">
    <property type="component" value="Unassembled WGS sequence"/>
</dbReference>
<proteinExistence type="predicted"/>
<dbReference type="Pfam" id="PF00578">
    <property type="entry name" value="AhpC-TSA"/>
    <property type="match status" value="1"/>
</dbReference>
<dbReference type="InterPro" id="IPR000866">
    <property type="entry name" value="AhpC/TSA"/>
</dbReference>
<dbReference type="PANTHER" id="PTHR42852">
    <property type="entry name" value="THIOL:DISULFIDE INTERCHANGE PROTEIN DSBE"/>
    <property type="match status" value="1"/>
</dbReference>
<accession>A0A937X874</accession>
<dbReference type="Gene3D" id="3.40.30.10">
    <property type="entry name" value="Glutaredoxin"/>
    <property type="match status" value="1"/>
</dbReference>
<evidence type="ECO:0000313" key="4">
    <source>
        <dbReference type="Proteomes" id="UP000703893"/>
    </source>
</evidence>
<dbReference type="PANTHER" id="PTHR42852:SF13">
    <property type="entry name" value="PROTEIN DIPZ"/>
    <property type="match status" value="1"/>
</dbReference>
<name>A0A937X874_9BACT</name>
<dbReference type="PROSITE" id="PS00194">
    <property type="entry name" value="THIOREDOXIN_1"/>
    <property type="match status" value="1"/>
</dbReference>
<dbReference type="SUPFAM" id="SSF52833">
    <property type="entry name" value="Thioredoxin-like"/>
    <property type="match status" value="1"/>
</dbReference>
<dbReference type="InterPro" id="IPR017937">
    <property type="entry name" value="Thioredoxin_CS"/>
</dbReference>
<feature type="domain" description="Thioredoxin" evidence="2">
    <location>
        <begin position="35"/>
        <end position="174"/>
    </location>
</feature>
<keyword evidence="1" id="KW-0732">Signal</keyword>
<reference evidence="3 4" key="1">
    <citation type="submission" date="2019-03" db="EMBL/GenBank/DDBJ databases">
        <title>Lake Tanganyika Metagenome-Assembled Genomes (MAGs).</title>
        <authorList>
            <person name="Tran P."/>
        </authorList>
    </citation>
    <scope>NUCLEOTIDE SEQUENCE [LARGE SCALE GENOMIC DNA]</scope>
    <source>
        <strain evidence="3">K_DeepCast_65m_m2_236</strain>
    </source>
</reference>
<organism evidence="3 4">
    <name type="scientific">Candidatus Tanganyikabacteria bacterium</name>
    <dbReference type="NCBI Taxonomy" id="2961651"/>
    <lineage>
        <taxon>Bacteria</taxon>
        <taxon>Bacillati</taxon>
        <taxon>Candidatus Sericytochromatia</taxon>
        <taxon>Candidatus Tanganyikabacteria</taxon>
    </lineage>
</organism>
<dbReference type="AlphaFoldDB" id="A0A937X874"/>
<dbReference type="InterPro" id="IPR013766">
    <property type="entry name" value="Thioredoxin_domain"/>
</dbReference>
<protein>
    <submittedName>
        <fullName evidence="3">TlpA family protein disulfide reductase</fullName>
    </submittedName>
</protein>
<dbReference type="CDD" id="cd02966">
    <property type="entry name" value="TlpA_like_family"/>
    <property type="match status" value="1"/>
</dbReference>
<comment type="caution">
    <text evidence="3">The sequence shown here is derived from an EMBL/GenBank/DDBJ whole genome shotgun (WGS) entry which is preliminary data.</text>
</comment>
<dbReference type="InterPro" id="IPR036249">
    <property type="entry name" value="Thioredoxin-like_sf"/>
</dbReference>
<evidence type="ECO:0000313" key="3">
    <source>
        <dbReference type="EMBL" id="MBM3276102.1"/>
    </source>
</evidence>
<evidence type="ECO:0000259" key="2">
    <source>
        <dbReference type="PROSITE" id="PS51352"/>
    </source>
</evidence>
<feature type="chain" id="PRO_5037488001" evidence="1">
    <location>
        <begin position="24"/>
        <end position="174"/>
    </location>
</feature>
<feature type="signal peptide" evidence="1">
    <location>
        <begin position="1"/>
        <end position="23"/>
    </location>
</feature>
<dbReference type="EMBL" id="VGJX01000861">
    <property type="protein sequence ID" value="MBM3276102.1"/>
    <property type="molecule type" value="Genomic_DNA"/>
</dbReference>
<dbReference type="GO" id="GO:0016209">
    <property type="term" value="F:antioxidant activity"/>
    <property type="evidence" value="ECO:0007669"/>
    <property type="project" value="InterPro"/>
</dbReference>
<dbReference type="PROSITE" id="PS51352">
    <property type="entry name" value="THIOREDOXIN_2"/>
    <property type="match status" value="1"/>
</dbReference>